<dbReference type="GeneID" id="18166401"/>
<dbReference type="RefSeq" id="XP_006669589.1">
    <property type="nucleotide sequence ID" value="XM_006669526.1"/>
</dbReference>
<accession>G3JEP7</accession>
<sequence length="104" mass="11588">MRRNKYENVLSKHPRKGSTPCHVDVILSPLEAVPSRCFFRAGPSKLTSLFLLCSLFLFCKKKKNTVEAESDVMYHLPPCVTSSPSQGSLTHLGLYDEAKTAAFL</sequence>
<gene>
    <name evidence="1" type="ORF">CCM_04378</name>
</gene>
<proteinExistence type="predicted"/>
<protein>
    <submittedName>
        <fullName evidence="1">Uncharacterized protein</fullName>
    </submittedName>
</protein>
<evidence type="ECO:0000313" key="1">
    <source>
        <dbReference type="EMBL" id="EGX93006.1"/>
    </source>
</evidence>
<name>G3JEP7_CORMM</name>
<dbReference type="AlphaFoldDB" id="G3JEP7"/>
<keyword evidence="2" id="KW-1185">Reference proteome</keyword>
<dbReference type="KEGG" id="cmt:CCM_04378"/>
<evidence type="ECO:0000313" key="2">
    <source>
        <dbReference type="Proteomes" id="UP000001610"/>
    </source>
</evidence>
<dbReference type="VEuPathDB" id="FungiDB:CCM_04378"/>
<dbReference type="HOGENOM" id="CLU_2250004_0_0_1"/>
<organism evidence="1 2">
    <name type="scientific">Cordyceps militaris (strain CM01)</name>
    <name type="common">Caterpillar fungus</name>
    <dbReference type="NCBI Taxonomy" id="983644"/>
    <lineage>
        <taxon>Eukaryota</taxon>
        <taxon>Fungi</taxon>
        <taxon>Dikarya</taxon>
        <taxon>Ascomycota</taxon>
        <taxon>Pezizomycotina</taxon>
        <taxon>Sordariomycetes</taxon>
        <taxon>Hypocreomycetidae</taxon>
        <taxon>Hypocreales</taxon>
        <taxon>Cordycipitaceae</taxon>
        <taxon>Cordyceps</taxon>
    </lineage>
</organism>
<reference evidence="1 2" key="1">
    <citation type="journal article" date="2011" name="Genome Biol.">
        <title>Genome sequence of the insect pathogenic fungus Cordyceps militaris, a valued traditional Chinese medicine.</title>
        <authorList>
            <person name="Zheng P."/>
            <person name="Xia Y."/>
            <person name="Xiao G."/>
            <person name="Xiong C."/>
            <person name="Hu X."/>
            <person name="Zhang S."/>
            <person name="Zheng H."/>
            <person name="Huang Y."/>
            <person name="Zhou Y."/>
            <person name="Wang S."/>
            <person name="Zhao G.P."/>
            <person name="Liu X."/>
            <person name="St Leger R.J."/>
            <person name="Wang C."/>
        </authorList>
    </citation>
    <scope>NUCLEOTIDE SEQUENCE [LARGE SCALE GENOMIC DNA]</scope>
    <source>
        <strain evidence="1 2">CM01</strain>
    </source>
</reference>
<dbReference type="Proteomes" id="UP000001610">
    <property type="component" value="Unassembled WGS sequence"/>
</dbReference>
<dbReference type="InParanoid" id="G3JEP7"/>
<dbReference type="EMBL" id="JH126401">
    <property type="protein sequence ID" value="EGX93006.1"/>
    <property type="molecule type" value="Genomic_DNA"/>
</dbReference>